<dbReference type="InterPro" id="IPR023393">
    <property type="entry name" value="START-like_dom_sf"/>
</dbReference>
<dbReference type="RefSeq" id="WP_248941993.1">
    <property type="nucleotide sequence ID" value="NZ_JAKIKS010000095.1"/>
</dbReference>
<sequence>MASIKKSVLINAPINQVYDYVTNPSHWPILFYPWSLKTEPYLQKPLSVEHPPVSEHTQVLGVKNKITWTPQINDAPHYFLVYGESPFLFGMRGYVRYDFESKNQQTYFTRTLFYAFDHFLINLLFGHFIRPYFSYISYRGVKKAKQILDFHSLSEAAKKMRNAN</sequence>
<evidence type="ECO:0000313" key="1">
    <source>
        <dbReference type="EMBL" id="MCL1126576.1"/>
    </source>
</evidence>
<proteinExistence type="predicted"/>
<accession>A0ABT0LHF0</accession>
<reference evidence="1 2" key="1">
    <citation type="submission" date="2022-01" db="EMBL/GenBank/DDBJ databases">
        <title>Whole genome-based taxonomy of the Shewanellaceae.</title>
        <authorList>
            <person name="Martin-Rodriguez A.J."/>
        </authorList>
    </citation>
    <scope>NUCLEOTIDE SEQUENCE [LARGE SCALE GENOMIC DNA]</scope>
    <source>
        <strain evidence="1 2">DSM 17177</strain>
    </source>
</reference>
<dbReference type="Gene3D" id="3.30.530.20">
    <property type="match status" value="1"/>
</dbReference>
<dbReference type="Pfam" id="PF10604">
    <property type="entry name" value="Polyketide_cyc2"/>
    <property type="match status" value="1"/>
</dbReference>
<comment type="caution">
    <text evidence="1">The sequence shown here is derived from an EMBL/GenBank/DDBJ whole genome shotgun (WGS) entry which is preliminary data.</text>
</comment>
<protein>
    <submittedName>
        <fullName evidence="1">SRPBCC family protein</fullName>
    </submittedName>
</protein>
<dbReference type="EMBL" id="JAKIKS010000095">
    <property type="protein sequence ID" value="MCL1126576.1"/>
    <property type="molecule type" value="Genomic_DNA"/>
</dbReference>
<dbReference type="SUPFAM" id="SSF55961">
    <property type="entry name" value="Bet v1-like"/>
    <property type="match status" value="1"/>
</dbReference>
<dbReference type="CDD" id="cd07812">
    <property type="entry name" value="SRPBCC"/>
    <property type="match status" value="1"/>
</dbReference>
<name>A0ABT0LHF0_9GAMM</name>
<evidence type="ECO:0000313" key="2">
    <source>
        <dbReference type="Proteomes" id="UP001203423"/>
    </source>
</evidence>
<gene>
    <name evidence="1" type="ORF">L2764_19310</name>
</gene>
<dbReference type="InterPro" id="IPR019587">
    <property type="entry name" value="Polyketide_cyclase/dehydratase"/>
</dbReference>
<organism evidence="1 2">
    <name type="scientific">Shewanella surugensis</name>
    <dbReference type="NCBI Taxonomy" id="212020"/>
    <lineage>
        <taxon>Bacteria</taxon>
        <taxon>Pseudomonadati</taxon>
        <taxon>Pseudomonadota</taxon>
        <taxon>Gammaproteobacteria</taxon>
        <taxon>Alteromonadales</taxon>
        <taxon>Shewanellaceae</taxon>
        <taxon>Shewanella</taxon>
    </lineage>
</organism>
<keyword evidence="2" id="KW-1185">Reference proteome</keyword>
<dbReference type="Proteomes" id="UP001203423">
    <property type="component" value="Unassembled WGS sequence"/>
</dbReference>